<dbReference type="RefSeq" id="WP_217138897.1">
    <property type="nucleotide sequence ID" value="NZ_JAFMOU010000070.1"/>
</dbReference>
<name>A0ABS6L5A8_9GAMM</name>
<reference evidence="2 3" key="1">
    <citation type="submission" date="2021-03" db="EMBL/GenBank/DDBJ databases">
        <title>Five novel Rahnella species.</title>
        <authorList>
            <person name="Brady C."/>
            <person name="Asselin J."/>
            <person name="Beer S."/>
            <person name="Bruberg M.B."/>
            <person name="Crampton B."/>
            <person name="Venter S."/>
            <person name="Arnold D."/>
            <person name="Denman S."/>
        </authorList>
    </citation>
    <scope>NUCLEOTIDE SEQUENCE [LARGE SCALE GENOMIC DNA]</scope>
    <source>
        <strain evidence="2 3">L72c</strain>
    </source>
</reference>
<evidence type="ECO:0000313" key="3">
    <source>
        <dbReference type="Proteomes" id="UP000699865"/>
    </source>
</evidence>
<comment type="caution">
    <text evidence="2">The sequence shown here is derived from an EMBL/GenBank/DDBJ whole genome shotgun (WGS) entry which is preliminary data.</text>
</comment>
<protein>
    <recommendedName>
        <fullName evidence="4">Secreted protein</fullName>
    </recommendedName>
</protein>
<evidence type="ECO:0000256" key="1">
    <source>
        <dbReference type="SAM" id="SignalP"/>
    </source>
</evidence>
<dbReference type="Proteomes" id="UP000699865">
    <property type="component" value="Unassembled WGS sequence"/>
</dbReference>
<gene>
    <name evidence="2" type="ORF">J1786_17540</name>
</gene>
<organism evidence="2 3">
    <name type="scientific">Rahnella perminowiae</name>
    <dbReference type="NCBI Taxonomy" id="2816244"/>
    <lineage>
        <taxon>Bacteria</taxon>
        <taxon>Pseudomonadati</taxon>
        <taxon>Pseudomonadota</taxon>
        <taxon>Gammaproteobacteria</taxon>
        <taxon>Enterobacterales</taxon>
        <taxon>Yersiniaceae</taxon>
        <taxon>Rahnella</taxon>
    </lineage>
</organism>
<evidence type="ECO:0000313" key="2">
    <source>
        <dbReference type="EMBL" id="MBU9836610.1"/>
    </source>
</evidence>
<keyword evidence="1" id="KW-0732">Signal</keyword>
<evidence type="ECO:0008006" key="4">
    <source>
        <dbReference type="Google" id="ProtNLM"/>
    </source>
</evidence>
<proteinExistence type="predicted"/>
<sequence length="111" mass="12484">MRRIALLLTLLFAGSAVAEDTTSQHTPATYINILCSSALNKPDGTADYFREQIKDISTQSQSPSSINKPEFNEDEADKVIETWTSLSKTDREKIRTQQQCQDTLLQRYQAG</sequence>
<feature type="signal peptide" evidence="1">
    <location>
        <begin position="1"/>
        <end position="18"/>
    </location>
</feature>
<keyword evidence="3" id="KW-1185">Reference proteome</keyword>
<dbReference type="EMBL" id="JAFMOU010000070">
    <property type="protein sequence ID" value="MBU9836610.1"/>
    <property type="molecule type" value="Genomic_DNA"/>
</dbReference>
<accession>A0ABS6L5A8</accession>
<feature type="chain" id="PRO_5046898383" description="Secreted protein" evidence="1">
    <location>
        <begin position="19"/>
        <end position="111"/>
    </location>
</feature>